<keyword evidence="1" id="KW-0810">Translation regulation</keyword>
<dbReference type="AlphaFoldDB" id="A0AA39HM65"/>
<keyword evidence="1" id="KW-0479">Metal-binding</keyword>
<evidence type="ECO:0000313" key="4">
    <source>
        <dbReference type="EMBL" id="KAK0407217.1"/>
    </source>
</evidence>
<evidence type="ECO:0000256" key="1">
    <source>
        <dbReference type="PROSITE-ProRule" id="PRU00855"/>
    </source>
</evidence>
<feature type="compositionally biased region" description="Acidic residues" evidence="2">
    <location>
        <begin position="246"/>
        <end position="256"/>
    </location>
</feature>
<dbReference type="Proteomes" id="UP001175271">
    <property type="component" value="Unassembled WGS sequence"/>
</dbReference>
<keyword evidence="1" id="KW-0862">Zinc</keyword>
<dbReference type="GO" id="GO:0003723">
    <property type="term" value="F:RNA binding"/>
    <property type="evidence" value="ECO:0007669"/>
    <property type="project" value="UniProtKB-UniRule"/>
</dbReference>
<name>A0AA39HM65_9BILA</name>
<accession>A0AA39HM65</accession>
<comment type="caution">
    <text evidence="4">The sequence shown here is derived from an EMBL/GenBank/DDBJ whole genome shotgun (WGS) entry which is preliminary data.</text>
</comment>
<dbReference type="InterPro" id="IPR024161">
    <property type="entry name" value="Znf_nanos-typ"/>
</dbReference>
<feature type="compositionally biased region" description="Basic and acidic residues" evidence="2">
    <location>
        <begin position="236"/>
        <end position="245"/>
    </location>
</feature>
<proteinExistence type="inferred from homology"/>
<evidence type="ECO:0000313" key="5">
    <source>
        <dbReference type="Proteomes" id="UP001175271"/>
    </source>
</evidence>
<organism evidence="4 5">
    <name type="scientific">Steinernema hermaphroditum</name>
    <dbReference type="NCBI Taxonomy" id="289476"/>
    <lineage>
        <taxon>Eukaryota</taxon>
        <taxon>Metazoa</taxon>
        <taxon>Ecdysozoa</taxon>
        <taxon>Nematoda</taxon>
        <taxon>Chromadorea</taxon>
        <taxon>Rhabditida</taxon>
        <taxon>Tylenchina</taxon>
        <taxon>Panagrolaimomorpha</taxon>
        <taxon>Strongyloidoidea</taxon>
        <taxon>Steinernematidae</taxon>
        <taxon>Steinernema</taxon>
    </lineage>
</organism>
<keyword evidence="5" id="KW-1185">Reference proteome</keyword>
<feature type="region of interest" description="Disordered" evidence="2">
    <location>
        <begin position="50"/>
        <end position="71"/>
    </location>
</feature>
<dbReference type="Gene3D" id="4.10.60.30">
    <property type="entry name" value="Nanos, RNA-binding domain"/>
    <property type="match status" value="1"/>
</dbReference>
<feature type="region of interest" description="Disordered" evidence="2">
    <location>
        <begin position="236"/>
        <end position="256"/>
    </location>
</feature>
<dbReference type="InterPro" id="IPR038129">
    <property type="entry name" value="Nanos_sf"/>
</dbReference>
<gene>
    <name evidence="4" type="ORF">QR680_019082</name>
</gene>
<sequence length="321" mass="37139">MMHPSTSTPPEAIVELPIPMRSRRMISVPKEVHKPRQTRRPSFSEIVRREPMLQHPTQQVDRKTAETESRRLRSHTLCMRSLTALLSVYEAEETGRLRSMSETQPVNEFSCGFCKARGMGDHIGHTNKNCPELARMRPCMKCGARGFDNHTLKYCPRNGVKQNHMATKFEIDVQNNDNGWGPMGAAEKQLSASTDLFNQGMFQSFTRLSGIGQLMPNNKQAAVHVVDWLSTRAERLRREGKKNPEDGEEQGASDGDFDFTMVFDKKQMDSHEYGQFRPRTHFWAVHAHRDQQKTLQNAKLRRSIQKELNKRKKIQQRYKRF</sequence>
<keyword evidence="1" id="KW-0863">Zinc-finger</keyword>
<feature type="domain" description="Nanos-type" evidence="3">
    <location>
        <begin position="110"/>
        <end position="157"/>
    </location>
</feature>
<dbReference type="GO" id="GO:0008270">
    <property type="term" value="F:zinc ion binding"/>
    <property type="evidence" value="ECO:0007669"/>
    <property type="project" value="UniProtKB-KW"/>
</dbReference>
<feature type="compositionally biased region" description="Basic and acidic residues" evidence="2">
    <location>
        <begin position="60"/>
        <end position="71"/>
    </location>
</feature>
<dbReference type="GO" id="GO:0006417">
    <property type="term" value="P:regulation of translation"/>
    <property type="evidence" value="ECO:0007669"/>
    <property type="project" value="UniProtKB-UniRule"/>
</dbReference>
<dbReference type="EMBL" id="JAUCMV010000004">
    <property type="protein sequence ID" value="KAK0407217.1"/>
    <property type="molecule type" value="Genomic_DNA"/>
</dbReference>
<reference evidence="4" key="1">
    <citation type="submission" date="2023-06" db="EMBL/GenBank/DDBJ databases">
        <title>Genomic analysis of the entomopathogenic nematode Steinernema hermaphroditum.</title>
        <authorList>
            <person name="Schwarz E.M."/>
            <person name="Heppert J.K."/>
            <person name="Baniya A."/>
            <person name="Schwartz H.T."/>
            <person name="Tan C.-H."/>
            <person name="Antoshechkin I."/>
            <person name="Sternberg P.W."/>
            <person name="Goodrich-Blair H."/>
            <person name="Dillman A.R."/>
        </authorList>
    </citation>
    <scope>NUCLEOTIDE SEQUENCE</scope>
    <source>
        <strain evidence="4">PS9179</strain>
        <tissue evidence="4">Whole animal</tissue>
    </source>
</reference>
<dbReference type="PROSITE" id="PS51522">
    <property type="entry name" value="ZF_NANOS"/>
    <property type="match status" value="1"/>
</dbReference>
<evidence type="ECO:0000256" key="2">
    <source>
        <dbReference type="SAM" id="MobiDB-lite"/>
    </source>
</evidence>
<protein>
    <recommendedName>
        <fullName evidence="3">Nanos-type domain-containing protein</fullName>
    </recommendedName>
</protein>
<comment type="similarity">
    <text evidence="1">Belongs to the nanos family.</text>
</comment>
<evidence type="ECO:0000259" key="3">
    <source>
        <dbReference type="PROSITE" id="PS51522"/>
    </source>
</evidence>
<keyword evidence="1" id="KW-0694">RNA-binding</keyword>